<accession>A0A8S4QRZ9</accession>
<dbReference type="Pfam" id="PF00061">
    <property type="entry name" value="Lipocalin"/>
    <property type="match status" value="1"/>
</dbReference>
<dbReference type="OrthoDB" id="565904at2759"/>
<dbReference type="InterPro" id="IPR000566">
    <property type="entry name" value="Lipocln_cytosolic_FA-bd_dom"/>
</dbReference>
<gene>
    <name evidence="2" type="primary">jg15736</name>
    <name evidence="2" type="ORF">PAEG_LOCUS5194</name>
</gene>
<comment type="caution">
    <text evidence="2">The sequence shown here is derived from an EMBL/GenBank/DDBJ whole genome shotgun (WGS) entry which is preliminary data.</text>
</comment>
<evidence type="ECO:0000313" key="3">
    <source>
        <dbReference type="Proteomes" id="UP000838756"/>
    </source>
</evidence>
<evidence type="ECO:0000259" key="1">
    <source>
        <dbReference type="Pfam" id="PF00061"/>
    </source>
</evidence>
<feature type="domain" description="Lipocalin/cytosolic fatty-acid binding" evidence="1">
    <location>
        <begin position="28"/>
        <end position="94"/>
    </location>
</feature>
<dbReference type="Gene3D" id="2.40.128.20">
    <property type="match status" value="1"/>
</dbReference>
<name>A0A8S4QRZ9_9NEOP</name>
<keyword evidence="3" id="KW-1185">Reference proteome</keyword>
<sequence length="126" mass="14065">MIPKVILDLPMHKFKECVKTHLLHRDVTQDYVVLGTDYTEYLVLYSCRNSGSRSMISAWKYGRNTTYSEIAANTTRTLVENANINTTTWKTVSHSAEACKVTGAAASLRISPIILLIIGFALAKEL</sequence>
<organism evidence="2 3">
    <name type="scientific">Pararge aegeria aegeria</name>
    <dbReference type="NCBI Taxonomy" id="348720"/>
    <lineage>
        <taxon>Eukaryota</taxon>
        <taxon>Metazoa</taxon>
        <taxon>Ecdysozoa</taxon>
        <taxon>Arthropoda</taxon>
        <taxon>Hexapoda</taxon>
        <taxon>Insecta</taxon>
        <taxon>Pterygota</taxon>
        <taxon>Neoptera</taxon>
        <taxon>Endopterygota</taxon>
        <taxon>Lepidoptera</taxon>
        <taxon>Glossata</taxon>
        <taxon>Ditrysia</taxon>
        <taxon>Papilionoidea</taxon>
        <taxon>Nymphalidae</taxon>
        <taxon>Satyrinae</taxon>
        <taxon>Satyrini</taxon>
        <taxon>Parargina</taxon>
        <taxon>Pararge</taxon>
    </lineage>
</organism>
<proteinExistence type="predicted"/>
<dbReference type="Proteomes" id="UP000838756">
    <property type="component" value="Unassembled WGS sequence"/>
</dbReference>
<protein>
    <submittedName>
        <fullName evidence="2">Jg15736 protein</fullName>
    </submittedName>
</protein>
<reference evidence="2" key="1">
    <citation type="submission" date="2022-03" db="EMBL/GenBank/DDBJ databases">
        <authorList>
            <person name="Lindestad O."/>
        </authorList>
    </citation>
    <scope>NUCLEOTIDE SEQUENCE</scope>
</reference>
<dbReference type="SUPFAM" id="SSF50814">
    <property type="entry name" value="Lipocalins"/>
    <property type="match status" value="1"/>
</dbReference>
<evidence type="ECO:0000313" key="2">
    <source>
        <dbReference type="EMBL" id="CAH2217278.1"/>
    </source>
</evidence>
<dbReference type="AlphaFoldDB" id="A0A8S4QRZ9"/>
<dbReference type="CDD" id="cd00301">
    <property type="entry name" value="lipocalin_FABP"/>
    <property type="match status" value="1"/>
</dbReference>
<dbReference type="EMBL" id="CAKXAJ010017934">
    <property type="protein sequence ID" value="CAH2217278.1"/>
    <property type="molecule type" value="Genomic_DNA"/>
</dbReference>
<dbReference type="InterPro" id="IPR012674">
    <property type="entry name" value="Calycin"/>
</dbReference>